<dbReference type="InterPro" id="IPR003489">
    <property type="entry name" value="RHF/RaiA"/>
</dbReference>
<dbReference type="Pfam" id="PF02482">
    <property type="entry name" value="Ribosomal_S30AE"/>
    <property type="match status" value="1"/>
</dbReference>
<accession>A0A1L6TDU3</accession>
<evidence type="ECO:0000256" key="5">
    <source>
        <dbReference type="ARBA" id="ARBA00041319"/>
    </source>
</evidence>
<dbReference type="PANTHER" id="PTHR33231:SF1">
    <property type="entry name" value="30S RIBOSOMAL PROTEIN"/>
    <property type="match status" value="1"/>
</dbReference>
<sequence>MEINITARHLELTDPLNSYVNEKLTRLERHFDHITSIHVTLSVEKLKQRAEANLIVPGDQIVVKSAHDKDMYAAIDDMAKTLDHSLIRYKEKLQKKKANINYK</sequence>
<dbReference type="OrthoDB" id="9795980at2"/>
<dbReference type="EMBL" id="CP012508">
    <property type="protein sequence ID" value="ALB23603.1"/>
    <property type="molecule type" value="Genomic_DNA"/>
</dbReference>
<organism evidence="6 7">
    <name type="scientific">Piscirickettsia salmonis</name>
    <dbReference type="NCBI Taxonomy" id="1238"/>
    <lineage>
        <taxon>Bacteria</taxon>
        <taxon>Pseudomonadati</taxon>
        <taxon>Pseudomonadota</taxon>
        <taxon>Gammaproteobacteria</taxon>
        <taxon>Thiotrichales</taxon>
        <taxon>Piscirickettsiaceae</taxon>
        <taxon>Piscirickettsia</taxon>
    </lineage>
</organism>
<proteinExistence type="inferred from homology"/>
<dbReference type="Gene3D" id="3.30.160.100">
    <property type="entry name" value="Ribosome hibernation promotion factor-like"/>
    <property type="match status" value="1"/>
</dbReference>
<dbReference type="GO" id="GO:0022627">
    <property type="term" value="C:cytosolic small ribosomal subunit"/>
    <property type="evidence" value="ECO:0007669"/>
    <property type="project" value="TreeGrafter"/>
</dbReference>
<dbReference type="GO" id="GO:0043024">
    <property type="term" value="F:ribosomal small subunit binding"/>
    <property type="evidence" value="ECO:0007669"/>
    <property type="project" value="TreeGrafter"/>
</dbReference>
<evidence type="ECO:0000256" key="1">
    <source>
        <dbReference type="ARBA" id="ARBA00022845"/>
    </source>
</evidence>
<protein>
    <recommendedName>
        <fullName evidence="4">Ribosome hibernation promoting factor</fullName>
    </recommendedName>
    <alternativeName>
        <fullName evidence="5">Hibernation factor HPF</fullName>
    </alternativeName>
</protein>
<evidence type="ECO:0000256" key="4">
    <source>
        <dbReference type="ARBA" id="ARBA00041148"/>
    </source>
</evidence>
<dbReference type="InterPro" id="IPR036567">
    <property type="entry name" value="RHF-like"/>
</dbReference>
<dbReference type="NCBIfam" id="TIGR00741">
    <property type="entry name" value="yfiA"/>
    <property type="match status" value="1"/>
</dbReference>
<reference evidence="6 7" key="1">
    <citation type="journal article" date="2014" name="Genome Announc.">
        <title>Comparative Genome Analysis of Two Isolates of the Fish Pathogen Piscirickettsia salmonis from Different Hosts Reveals Major Differences in Virulence-Associated Secretion Systems.</title>
        <authorList>
            <person name="Bohle H."/>
            <person name="Henriquez P."/>
            <person name="Grothusen H."/>
            <person name="Navas E."/>
            <person name="Sandoval A."/>
            <person name="Bustamante F."/>
            <person name="Bustos P."/>
            <person name="Mancilla M."/>
        </authorList>
    </citation>
    <scope>NUCLEOTIDE SEQUENCE [LARGE SCALE GENOMIC DNA]</scope>
    <source>
        <strain evidence="7">B1-32597</strain>
    </source>
</reference>
<dbReference type="PANTHER" id="PTHR33231">
    <property type="entry name" value="30S RIBOSOMAL PROTEIN"/>
    <property type="match status" value="1"/>
</dbReference>
<evidence type="ECO:0000256" key="2">
    <source>
        <dbReference type="ARBA" id="ARBA00038434"/>
    </source>
</evidence>
<comment type="similarity">
    <text evidence="2">Belongs to the HPF/YfiA ribosome-associated protein family. Short HPF subfamily.</text>
</comment>
<evidence type="ECO:0000313" key="7">
    <source>
        <dbReference type="Proteomes" id="UP000029558"/>
    </source>
</evidence>
<gene>
    <name evidence="6" type="ORF">KU39_2425</name>
</gene>
<dbReference type="CDD" id="cd00552">
    <property type="entry name" value="RaiA"/>
    <property type="match status" value="1"/>
</dbReference>
<name>A0A1L6TDU3_PISSA</name>
<dbReference type="GO" id="GO:0045900">
    <property type="term" value="P:negative regulation of translational elongation"/>
    <property type="evidence" value="ECO:0007669"/>
    <property type="project" value="TreeGrafter"/>
</dbReference>
<dbReference type="AlphaFoldDB" id="A0A1L6TDU3"/>
<dbReference type="SUPFAM" id="SSF69754">
    <property type="entry name" value="Ribosome binding protein Y (YfiA homologue)"/>
    <property type="match status" value="1"/>
</dbReference>
<evidence type="ECO:0000256" key="3">
    <source>
        <dbReference type="ARBA" id="ARBA00038695"/>
    </source>
</evidence>
<dbReference type="RefSeq" id="WP_017376365.1">
    <property type="nucleotide sequence ID" value="NZ_CP012508.1"/>
</dbReference>
<comment type="subunit">
    <text evidence="3">Associates exclusively with 100S ribosomes, which are dimers of 70S ribosomes.</text>
</comment>
<dbReference type="Proteomes" id="UP000029558">
    <property type="component" value="Chromosome"/>
</dbReference>
<evidence type="ECO:0000313" key="6">
    <source>
        <dbReference type="EMBL" id="ALB23603.1"/>
    </source>
</evidence>
<keyword evidence="1" id="KW-0810">Translation regulation</keyword>
<dbReference type="InterPro" id="IPR050574">
    <property type="entry name" value="HPF/YfiA_ribosome-assoc"/>
</dbReference>
<dbReference type="FunFam" id="3.30.160.100:FF:000001">
    <property type="entry name" value="Ribosome hibernation promoting factor"/>
    <property type="match status" value="1"/>
</dbReference>